<proteinExistence type="predicted"/>
<dbReference type="RefSeq" id="WP_167767524.1">
    <property type="nucleotide sequence ID" value="NZ_SPQU01000007.1"/>
</dbReference>
<dbReference type="Proteomes" id="UP000298225">
    <property type="component" value="Unassembled WGS sequence"/>
</dbReference>
<evidence type="ECO:0000313" key="1">
    <source>
        <dbReference type="EMBL" id="TFV38131.1"/>
    </source>
</evidence>
<dbReference type="AlphaFoldDB" id="A0A4Y9L3H5"/>
<dbReference type="EMBL" id="SPQU01000007">
    <property type="protein sequence ID" value="TFV38131.1"/>
    <property type="molecule type" value="Genomic_DNA"/>
</dbReference>
<keyword evidence="2" id="KW-1185">Reference proteome</keyword>
<evidence type="ECO:0000313" key="2">
    <source>
        <dbReference type="Proteomes" id="UP000298225"/>
    </source>
</evidence>
<protein>
    <submittedName>
        <fullName evidence="1">Uncharacterized protein</fullName>
    </submittedName>
</protein>
<accession>A0A4Y9L3H5</accession>
<comment type="caution">
    <text evidence="1">The sequence shown here is derived from an EMBL/GenBank/DDBJ whole genome shotgun (WGS) entry which is preliminary data.</text>
</comment>
<sequence length="91" mass="10122">MVKLSDVSPNGFEQAAAGASRTVDQICELIAVTEVNIGKWYDPISERWIVPRETHTIVRYGQPGAEKAPDGHERGETQRIWQLLVDCCARG</sequence>
<name>A0A4Y9L3H5_9BRAD</name>
<reference evidence="1 2" key="1">
    <citation type="submission" date="2019-03" db="EMBL/GenBank/DDBJ databases">
        <title>Bradyrhizobium strains diversity isolated from Chamaecrista fasciculata.</title>
        <authorList>
            <person name="Urquiaga M.C.O."/>
            <person name="Hungria M."/>
            <person name="Delamuta J.R.M."/>
        </authorList>
    </citation>
    <scope>NUCLEOTIDE SEQUENCE [LARGE SCALE GENOMIC DNA]</scope>
    <source>
        <strain evidence="1 2">CNPSo 3424</strain>
    </source>
</reference>
<organism evidence="1 2">
    <name type="scientific">Bradyrhizobium frederickii</name>
    <dbReference type="NCBI Taxonomy" id="2560054"/>
    <lineage>
        <taxon>Bacteria</taxon>
        <taxon>Pseudomonadati</taxon>
        <taxon>Pseudomonadota</taxon>
        <taxon>Alphaproteobacteria</taxon>
        <taxon>Hyphomicrobiales</taxon>
        <taxon>Nitrobacteraceae</taxon>
        <taxon>Bradyrhizobium</taxon>
    </lineage>
</organism>
<gene>
    <name evidence="1" type="ORF">E4K66_17110</name>
</gene>